<feature type="domain" description="Ketoreductase" evidence="3">
    <location>
        <begin position="16"/>
        <end position="196"/>
    </location>
</feature>
<dbReference type="PANTHER" id="PTHR42760">
    <property type="entry name" value="SHORT-CHAIN DEHYDROGENASES/REDUCTASES FAMILY MEMBER"/>
    <property type="match status" value="1"/>
</dbReference>
<sequence>MEGYEVVNVNFDLNGKVAIVTGASRGIGRTIAEGLAQAGADVALTARTEAEVLAAAHEISLATGRRALGIACDVTDKRSVDSAVQQVVERFGKIDILVNNAGTNIRHSAFELSEEEWDFVVDTNLKSVFLMSQAAGSHMIERQSGRIVNIASVASELTLSFSTAYGPSKAAVVQLTKQLASEWARYGVTVNAVSPWFIRTSLNAEALDDPDNQKMIEQRTPMGRYGRLEEVVAPVLFFCSEGAGYVTGQNLFVDGGVTHYGV</sequence>
<dbReference type="AlphaFoldDB" id="A0A1R1EFN9"/>
<dbReference type="Gene3D" id="3.40.50.720">
    <property type="entry name" value="NAD(P)-binding Rossmann-like Domain"/>
    <property type="match status" value="1"/>
</dbReference>
<evidence type="ECO:0000259" key="3">
    <source>
        <dbReference type="SMART" id="SM00822"/>
    </source>
</evidence>
<dbReference type="GO" id="GO:0016616">
    <property type="term" value="F:oxidoreductase activity, acting on the CH-OH group of donors, NAD or NADP as acceptor"/>
    <property type="evidence" value="ECO:0007669"/>
    <property type="project" value="TreeGrafter"/>
</dbReference>
<dbReference type="NCBIfam" id="NF005559">
    <property type="entry name" value="PRK07231.1"/>
    <property type="match status" value="1"/>
</dbReference>
<accession>A0A1R1EFN9</accession>
<dbReference type="SMART" id="SM00822">
    <property type="entry name" value="PKS_KR"/>
    <property type="match status" value="1"/>
</dbReference>
<dbReference type="InterPro" id="IPR002347">
    <property type="entry name" value="SDR_fam"/>
</dbReference>
<reference evidence="4 5" key="1">
    <citation type="submission" date="2016-11" db="EMBL/GenBank/DDBJ databases">
        <title>Paenibacillus species isolates.</title>
        <authorList>
            <person name="Beno S.M."/>
        </authorList>
    </citation>
    <scope>NUCLEOTIDE SEQUENCE [LARGE SCALE GENOMIC DNA]</scope>
    <source>
        <strain evidence="4 5">FSL R5-0378</strain>
    </source>
</reference>
<name>A0A1R1EFN9_9BACL</name>
<comment type="caution">
    <text evidence="4">The sequence shown here is derived from an EMBL/GenBank/DDBJ whole genome shotgun (WGS) entry which is preliminary data.</text>
</comment>
<keyword evidence="2" id="KW-0560">Oxidoreductase</keyword>
<evidence type="ECO:0000313" key="5">
    <source>
        <dbReference type="Proteomes" id="UP000187172"/>
    </source>
</evidence>
<dbReference type="FunFam" id="3.40.50.720:FF:000084">
    <property type="entry name" value="Short-chain dehydrogenase reductase"/>
    <property type="match status" value="1"/>
</dbReference>
<dbReference type="PRINTS" id="PR00080">
    <property type="entry name" value="SDRFAMILY"/>
</dbReference>
<dbReference type="SUPFAM" id="SSF51735">
    <property type="entry name" value="NAD(P)-binding Rossmann-fold domains"/>
    <property type="match status" value="1"/>
</dbReference>
<evidence type="ECO:0000313" key="4">
    <source>
        <dbReference type="EMBL" id="OMF50653.1"/>
    </source>
</evidence>
<gene>
    <name evidence="4" type="ORF">BK138_26185</name>
</gene>
<organism evidence="4 5">
    <name type="scientific">Paenibacillus rhizosphaerae</name>
    <dbReference type="NCBI Taxonomy" id="297318"/>
    <lineage>
        <taxon>Bacteria</taxon>
        <taxon>Bacillati</taxon>
        <taxon>Bacillota</taxon>
        <taxon>Bacilli</taxon>
        <taxon>Bacillales</taxon>
        <taxon>Paenibacillaceae</taxon>
        <taxon>Paenibacillus</taxon>
    </lineage>
</organism>
<keyword evidence="5" id="KW-1185">Reference proteome</keyword>
<comment type="similarity">
    <text evidence="1">Belongs to the short-chain dehydrogenases/reductases (SDR) family.</text>
</comment>
<dbReference type="GO" id="GO:0008206">
    <property type="term" value="P:bile acid metabolic process"/>
    <property type="evidence" value="ECO:0007669"/>
    <property type="project" value="UniProtKB-ARBA"/>
</dbReference>
<proteinExistence type="inferred from homology"/>
<dbReference type="InterPro" id="IPR057326">
    <property type="entry name" value="KR_dom"/>
</dbReference>
<evidence type="ECO:0000256" key="1">
    <source>
        <dbReference type="ARBA" id="ARBA00006484"/>
    </source>
</evidence>
<dbReference type="InterPro" id="IPR036291">
    <property type="entry name" value="NAD(P)-bd_dom_sf"/>
</dbReference>
<dbReference type="Pfam" id="PF13561">
    <property type="entry name" value="adh_short_C2"/>
    <property type="match status" value="1"/>
</dbReference>
<dbReference type="EMBL" id="MRTP01000010">
    <property type="protein sequence ID" value="OMF50653.1"/>
    <property type="molecule type" value="Genomic_DNA"/>
</dbReference>
<protein>
    <submittedName>
        <fullName evidence="4">2-deoxy-D-gluconate 3-dehydrogenase</fullName>
    </submittedName>
</protein>
<dbReference type="PRINTS" id="PR00081">
    <property type="entry name" value="GDHRDH"/>
</dbReference>
<dbReference type="Proteomes" id="UP000187172">
    <property type="component" value="Unassembled WGS sequence"/>
</dbReference>
<dbReference type="STRING" id="297318.BK138_26185"/>
<evidence type="ECO:0000256" key="2">
    <source>
        <dbReference type="ARBA" id="ARBA00023002"/>
    </source>
</evidence>